<keyword evidence="1" id="KW-0472">Membrane</keyword>
<keyword evidence="1" id="KW-0812">Transmembrane</keyword>
<dbReference type="EMBL" id="AJYB01000003">
    <property type="protein sequence ID" value="EIM08415.1"/>
    <property type="molecule type" value="Genomic_DNA"/>
</dbReference>
<gene>
    <name evidence="2" type="ORF">A1A1_00823</name>
</gene>
<comment type="caution">
    <text evidence="2">The sequence shown here is derived from an EMBL/GenBank/DDBJ whole genome shotgun (WGS) entry which is preliminary data.</text>
</comment>
<accession>A0AA87LWQ8</accession>
<reference evidence="2 3" key="1">
    <citation type="journal article" date="2012" name="J. Bacteriol.">
        <title>Genome Sequence of the Antarctic Psychrophile Bacterium Planococcus antarcticus DSM 14505.</title>
        <authorList>
            <person name="Margolles A."/>
            <person name="Gueimonde M."/>
            <person name="Sanchez B."/>
        </authorList>
    </citation>
    <scope>NUCLEOTIDE SEQUENCE [LARGE SCALE GENOMIC DNA]</scope>
    <source>
        <strain evidence="2 3">DSM 14505</strain>
    </source>
</reference>
<dbReference type="RefSeq" id="WP_006828189.1">
    <property type="nucleotide sequence ID" value="NZ_AJYB01000003.1"/>
</dbReference>
<keyword evidence="1" id="KW-1133">Transmembrane helix</keyword>
<evidence type="ECO:0000313" key="2">
    <source>
        <dbReference type="EMBL" id="EIM08415.1"/>
    </source>
</evidence>
<organism evidence="2 3">
    <name type="scientific">Planococcus antarcticus DSM 14505</name>
    <dbReference type="NCBI Taxonomy" id="1185653"/>
    <lineage>
        <taxon>Bacteria</taxon>
        <taxon>Bacillati</taxon>
        <taxon>Bacillota</taxon>
        <taxon>Bacilli</taxon>
        <taxon>Bacillales</taxon>
        <taxon>Caryophanaceae</taxon>
        <taxon>Planococcus</taxon>
    </lineage>
</organism>
<evidence type="ECO:0000313" key="3">
    <source>
        <dbReference type="Proteomes" id="UP000004725"/>
    </source>
</evidence>
<sequence>MKNNLLKIWFYLLLSFVIFHSSVTIMYNFPSTPLKERFESEINSYIEPLFTQTWTLFAPNPVSTNVGVEVKMTHNNNTETQWISFSELVHEESQKNFFSHYQFYANALIQMQGEAIRISEELTSSKSKEEEISSEISQNSQIDYVEQVINREDISTFLEENGVIYSLYGFIYTYFENNHFDNITHMQIRLSSEFFSEYGKKEESKYMLFYLPKIQTNQLLIGGEYAKKP</sequence>
<dbReference type="Pfam" id="PF19136">
    <property type="entry name" value="DUF5819"/>
    <property type="match status" value="1"/>
</dbReference>
<dbReference type="AlphaFoldDB" id="A0AA87LWQ8"/>
<feature type="transmembrane region" description="Helical" evidence="1">
    <location>
        <begin position="6"/>
        <end position="29"/>
    </location>
</feature>
<dbReference type="Proteomes" id="UP000004725">
    <property type="component" value="Unassembled WGS sequence"/>
</dbReference>
<proteinExistence type="predicted"/>
<name>A0AA87LWQ8_9BACL</name>
<protein>
    <submittedName>
        <fullName evidence="2">Uncharacterized protein</fullName>
    </submittedName>
</protein>
<evidence type="ECO:0000256" key="1">
    <source>
        <dbReference type="SAM" id="Phobius"/>
    </source>
</evidence>
<dbReference type="InterPro" id="IPR043857">
    <property type="entry name" value="DUF5819"/>
</dbReference>